<keyword evidence="2" id="KW-1185">Reference proteome</keyword>
<accession>A0A8J4Q1T6</accession>
<organism evidence="1 2">
    <name type="scientific">Polysphondylium violaceum</name>
    <dbReference type="NCBI Taxonomy" id="133409"/>
    <lineage>
        <taxon>Eukaryota</taxon>
        <taxon>Amoebozoa</taxon>
        <taxon>Evosea</taxon>
        <taxon>Eumycetozoa</taxon>
        <taxon>Dictyostelia</taxon>
        <taxon>Dictyosteliales</taxon>
        <taxon>Dictyosteliaceae</taxon>
        <taxon>Polysphondylium</taxon>
    </lineage>
</organism>
<evidence type="ECO:0000313" key="2">
    <source>
        <dbReference type="Proteomes" id="UP000695562"/>
    </source>
</evidence>
<evidence type="ECO:0000313" key="1">
    <source>
        <dbReference type="EMBL" id="KAF2077239.1"/>
    </source>
</evidence>
<name>A0A8J4Q1T6_9MYCE</name>
<dbReference type="OrthoDB" id="21304at2759"/>
<sequence>MASMVAREHGGLPMNIHREEPIQYKKLGEEKRFNEDFFLYDLKFLFNDNLHEYPKNCGLLRPNKWDLSPQDEMAFNEWWNCEWTKQNDAKMLAKEQRRFSFRHFEFPKQKIPYFERHYLCKQMKYEDFYLLPLKDMFHTPYDFPCFERSEQQDLEMQAKMERCRSSLLNYRSELPADFLRKHPIDGCERIRYHREVKPIFKKVEKISKVEKKNPLITKVVETKTTTVTTSDIPIANPINDPKTKPILVDTMSYKVDLSGVESQNWIYKDGSISKL</sequence>
<proteinExistence type="predicted"/>
<dbReference type="Proteomes" id="UP000695562">
    <property type="component" value="Unassembled WGS sequence"/>
</dbReference>
<comment type="caution">
    <text evidence="1">The sequence shown here is derived from an EMBL/GenBank/DDBJ whole genome shotgun (WGS) entry which is preliminary data.</text>
</comment>
<protein>
    <submittedName>
        <fullName evidence="1">Uncharacterized protein</fullName>
    </submittedName>
</protein>
<reference evidence="1" key="1">
    <citation type="submission" date="2020-01" db="EMBL/GenBank/DDBJ databases">
        <title>Development of genomics and gene disruption for Polysphondylium violaceum indicates a role for the polyketide synthase stlB in stalk morphogenesis.</title>
        <authorList>
            <person name="Narita B."/>
            <person name="Kawabe Y."/>
            <person name="Kin K."/>
            <person name="Saito T."/>
            <person name="Gibbs R."/>
            <person name="Kuspa A."/>
            <person name="Muzny D."/>
            <person name="Queller D."/>
            <person name="Richards S."/>
            <person name="Strassman J."/>
            <person name="Sucgang R."/>
            <person name="Worley K."/>
            <person name="Schaap P."/>
        </authorList>
    </citation>
    <scope>NUCLEOTIDE SEQUENCE</scope>
    <source>
        <strain evidence="1">QSvi11</strain>
    </source>
</reference>
<gene>
    <name evidence="1" type="ORF">CYY_001428</name>
</gene>
<dbReference type="EMBL" id="AJWJ01000034">
    <property type="protein sequence ID" value="KAF2077239.1"/>
    <property type="molecule type" value="Genomic_DNA"/>
</dbReference>
<dbReference type="AlphaFoldDB" id="A0A8J4Q1T6"/>